<comment type="caution">
    <text evidence="12">The sequence shown here is derived from an EMBL/GenBank/DDBJ whole genome shotgun (WGS) entry which is preliminary data.</text>
</comment>
<keyword evidence="3 9" id="KW-0658">Purine biosynthesis</keyword>
<dbReference type="HAMAP" id="MF_01576">
    <property type="entry name" value="THF_DHG_CYH"/>
    <property type="match status" value="1"/>
</dbReference>
<accession>A0A1G2LBL6</accession>
<comment type="catalytic activity">
    <reaction evidence="9">
        <text>(6R)-5,10-methenyltetrahydrofolate + H2O = (6R)-10-formyltetrahydrofolate + H(+)</text>
        <dbReference type="Rhea" id="RHEA:23700"/>
        <dbReference type="ChEBI" id="CHEBI:15377"/>
        <dbReference type="ChEBI" id="CHEBI:15378"/>
        <dbReference type="ChEBI" id="CHEBI:57455"/>
        <dbReference type="ChEBI" id="CHEBI:195366"/>
        <dbReference type="EC" id="3.5.4.9"/>
    </reaction>
</comment>
<feature type="domain" description="Tetrahydrofolate dehydrogenase/cyclohydrolase catalytic" evidence="10">
    <location>
        <begin position="4"/>
        <end position="115"/>
    </location>
</feature>
<gene>
    <name evidence="9" type="primary">folD</name>
    <name evidence="12" type="ORF">A3A44_01145</name>
</gene>
<dbReference type="Pfam" id="PF00763">
    <property type="entry name" value="THF_DHG_CYH"/>
    <property type="match status" value="1"/>
</dbReference>
<dbReference type="GO" id="GO:0035999">
    <property type="term" value="P:tetrahydrofolate interconversion"/>
    <property type="evidence" value="ECO:0007669"/>
    <property type="project" value="UniProtKB-UniRule"/>
</dbReference>
<dbReference type="PRINTS" id="PR00085">
    <property type="entry name" value="THFDHDRGNASE"/>
</dbReference>
<dbReference type="InterPro" id="IPR046346">
    <property type="entry name" value="Aminoacid_DH-like_N_sf"/>
</dbReference>
<dbReference type="EC" id="3.5.4.9" evidence="9"/>
<evidence type="ECO:0000313" key="13">
    <source>
        <dbReference type="Proteomes" id="UP000178977"/>
    </source>
</evidence>
<keyword evidence="9" id="KW-0368">Histidine biosynthesis</keyword>
<comment type="catalytic activity">
    <reaction evidence="9">
        <text>(6R)-5,10-methylene-5,6,7,8-tetrahydrofolate + NADP(+) = (6R)-5,10-methenyltetrahydrofolate + NADPH</text>
        <dbReference type="Rhea" id="RHEA:22812"/>
        <dbReference type="ChEBI" id="CHEBI:15636"/>
        <dbReference type="ChEBI" id="CHEBI:57455"/>
        <dbReference type="ChEBI" id="CHEBI:57783"/>
        <dbReference type="ChEBI" id="CHEBI:58349"/>
        <dbReference type="EC" id="1.5.1.5"/>
    </reaction>
</comment>
<dbReference type="PANTHER" id="PTHR48099:SF5">
    <property type="entry name" value="C-1-TETRAHYDROFOLATE SYNTHASE, CYTOPLASMIC"/>
    <property type="match status" value="1"/>
</dbReference>
<dbReference type="UniPathway" id="UPA00193"/>
<dbReference type="Proteomes" id="UP000178977">
    <property type="component" value="Unassembled WGS sequence"/>
</dbReference>
<evidence type="ECO:0000256" key="6">
    <source>
        <dbReference type="ARBA" id="ARBA00023002"/>
    </source>
</evidence>
<dbReference type="SUPFAM" id="SSF51735">
    <property type="entry name" value="NAD(P)-binding Rossmann-fold domains"/>
    <property type="match status" value="1"/>
</dbReference>
<evidence type="ECO:0000256" key="5">
    <source>
        <dbReference type="ARBA" id="ARBA00022857"/>
    </source>
</evidence>
<evidence type="ECO:0000313" key="12">
    <source>
        <dbReference type="EMBL" id="OHA09008.1"/>
    </source>
</evidence>
<dbReference type="InterPro" id="IPR020631">
    <property type="entry name" value="THF_DH/CycHdrlase_NAD-bd_dom"/>
</dbReference>
<dbReference type="GO" id="GO:0004477">
    <property type="term" value="F:methenyltetrahydrofolate cyclohydrolase activity"/>
    <property type="evidence" value="ECO:0007669"/>
    <property type="project" value="UniProtKB-UniRule"/>
</dbReference>
<evidence type="ECO:0000256" key="8">
    <source>
        <dbReference type="ARBA" id="ARBA00023268"/>
    </source>
</evidence>
<protein>
    <recommendedName>
        <fullName evidence="9">Bifunctional protein FolD</fullName>
    </recommendedName>
    <domain>
        <recommendedName>
            <fullName evidence="9">Methylenetetrahydrofolate dehydrogenase</fullName>
            <ecNumber evidence="9">1.5.1.5</ecNumber>
        </recommendedName>
    </domain>
    <domain>
        <recommendedName>
            <fullName evidence="9">Methenyltetrahydrofolate cyclohydrolase</fullName>
            <ecNumber evidence="9">3.5.4.9</ecNumber>
        </recommendedName>
    </domain>
</protein>
<dbReference type="AlphaFoldDB" id="A0A1G2LBL6"/>
<feature type="domain" description="Tetrahydrofolate dehydrogenase/cyclohydrolase NAD(P)-binding" evidence="11">
    <location>
        <begin position="139"/>
        <end position="288"/>
    </location>
</feature>
<evidence type="ECO:0000256" key="9">
    <source>
        <dbReference type="HAMAP-Rule" id="MF_01576"/>
    </source>
</evidence>
<dbReference type="InterPro" id="IPR020630">
    <property type="entry name" value="THF_DH/CycHdrlase_cat_dom"/>
</dbReference>
<dbReference type="STRING" id="1802281.A3A44_01145"/>
<dbReference type="SUPFAM" id="SSF53223">
    <property type="entry name" value="Aminoacid dehydrogenase-like, N-terminal domain"/>
    <property type="match status" value="1"/>
</dbReference>
<keyword evidence="9" id="KW-0028">Amino-acid biosynthesis</keyword>
<evidence type="ECO:0000256" key="2">
    <source>
        <dbReference type="ARBA" id="ARBA00022563"/>
    </source>
</evidence>
<evidence type="ECO:0000259" key="11">
    <source>
        <dbReference type="Pfam" id="PF02882"/>
    </source>
</evidence>
<evidence type="ECO:0000259" key="10">
    <source>
        <dbReference type="Pfam" id="PF00763"/>
    </source>
</evidence>
<comment type="subunit">
    <text evidence="9">Homodimer.</text>
</comment>
<name>A0A1G2LBL6_9BACT</name>
<feature type="binding site" evidence="9">
    <location>
        <begin position="160"/>
        <end position="162"/>
    </location>
    <ligand>
        <name>NADP(+)</name>
        <dbReference type="ChEBI" id="CHEBI:58349"/>
    </ligand>
</feature>
<dbReference type="InterPro" id="IPR036291">
    <property type="entry name" value="NAD(P)-bd_dom_sf"/>
</dbReference>
<comment type="pathway">
    <text evidence="1 9">One-carbon metabolism; tetrahydrofolate interconversion.</text>
</comment>
<sequence>MALLDGKALAGEIIAGLREEYQRIPKRLSLGAVVVGSDPVVAKFIAEKKRIADELGVDFRIYEYDAAISTNDLRANMAALVHQARLDGIIVQLPLPPAINAQSVLNAVPPEKDVDVLSARAMGNFSVGKSPVFPPVVGAVKALFDEYKINLRGKIVAVIGAGALVGKPIATWLLLEKATFTMVEEGGDIVAATRNADIIISGAGKPGLVTADMVKEGVVVIDAGTSSGSFSTDSTGSPQAISGQQASLVGDVDFESVSKKAVFITPVPGGIGPLTVAMIFKNLIVLASQD</sequence>
<dbReference type="EMBL" id="MHQT01000032">
    <property type="protein sequence ID" value="OHA09008.1"/>
    <property type="molecule type" value="Genomic_DNA"/>
</dbReference>
<dbReference type="EC" id="1.5.1.5" evidence="9"/>
<keyword evidence="8 9" id="KW-0511">Multifunctional enzyme</keyword>
<comment type="caution">
    <text evidence="9">Lacks conserved residue(s) required for the propagation of feature annotation.</text>
</comment>
<dbReference type="InterPro" id="IPR000672">
    <property type="entry name" value="THF_DH/CycHdrlase"/>
</dbReference>
<keyword evidence="4 9" id="KW-0378">Hydrolase</keyword>
<dbReference type="CDD" id="cd01080">
    <property type="entry name" value="NAD_bind_m-THF_DH_Cyclohyd"/>
    <property type="match status" value="1"/>
</dbReference>
<proteinExistence type="inferred from homology"/>
<comment type="function">
    <text evidence="9">Catalyzes the oxidation of 5,10-methylenetetrahydrofolate to 5,10-methenyltetrahydrofolate and then the hydrolysis of 5,10-methenyltetrahydrofolate to 10-formyltetrahydrofolate.</text>
</comment>
<dbReference type="GO" id="GO:0000105">
    <property type="term" value="P:L-histidine biosynthetic process"/>
    <property type="evidence" value="ECO:0007669"/>
    <property type="project" value="UniProtKB-KW"/>
</dbReference>
<keyword evidence="7 9" id="KW-0486">Methionine biosynthesis</keyword>
<evidence type="ECO:0000256" key="3">
    <source>
        <dbReference type="ARBA" id="ARBA00022755"/>
    </source>
</evidence>
<dbReference type="GO" id="GO:0009086">
    <property type="term" value="P:methionine biosynthetic process"/>
    <property type="evidence" value="ECO:0007669"/>
    <property type="project" value="UniProtKB-KW"/>
</dbReference>
<organism evidence="12 13">
    <name type="scientific">Candidatus Sungbacteria bacterium RIFCSPLOWO2_01_FULL_60_25</name>
    <dbReference type="NCBI Taxonomy" id="1802281"/>
    <lineage>
        <taxon>Bacteria</taxon>
        <taxon>Candidatus Sungiibacteriota</taxon>
    </lineage>
</organism>
<dbReference type="PANTHER" id="PTHR48099">
    <property type="entry name" value="C-1-TETRAHYDROFOLATE SYNTHASE, CYTOPLASMIC-RELATED"/>
    <property type="match status" value="1"/>
</dbReference>
<keyword evidence="5 9" id="KW-0521">NADP</keyword>
<evidence type="ECO:0000256" key="4">
    <source>
        <dbReference type="ARBA" id="ARBA00022801"/>
    </source>
</evidence>
<dbReference type="Gene3D" id="3.40.50.720">
    <property type="entry name" value="NAD(P)-binding Rossmann-like Domain"/>
    <property type="match status" value="1"/>
</dbReference>
<dbReference type="Gene3D" id="3.40.50.10860">
    <property type="entry name" value="Leucine Dehydrogenase, chain A, domain 1"/>
    <property type="match status" value="1"/>
</dbReference>
<dbReference type="GO" id="GO:0006164">
    <property type="term" value="P:purine nucleotide biosynthetic process"/>
    <property type="evidence" value="ECO:0007669"/>
    <property type="project" value="UniProtKB-KW"/>
</dbReference>
<dbReference type="GO" id="GO:0004488">
    <property type="term" value="F:methylenetetrahydrofolate dehydrogenase (NADP+) activity"/>
    <property type="evidence" value="ECO:0007669"/>
    <property type="project" value="UniProtKB-UniRule"/>
</dbReference>
<evidence type="ECO:0000256" key="7">
    <source>
        <dbReference type="ARBA" id="ARBA00023167"/>
    </source>
</evidence>
<evidence type="ECO:0000256" key="1">
    <source>
        <dbReference type="ARBA" id="ARBA00004777"/>
    </source>
</evidence>
<comment type="similarity">
    <text evidence="9">Belongs to the tetrahydrofolate dehydrogenase/cyclohydrolase family.</text>
</comment>
<dbReference type="Pfam" id="PF02882">
    <property type="entry name" value="THF_DHG_CYH_C"/>
    <property type="match status" value="1"/>
</dbReference>
<dbReference type="GO" id="GO:0005829">
    <property type="term" value="C:cytosol"/>
    <property type="evidence" value="ECO:0007669"/>
    <property type="project" value="TreeGrafter"/>
</dbReference>
<keyword evidence="6 9" id="KW-0560">Oxidoreductase</keyword>
<feature type="binding site" evidence="9">
    <location>
        <position position="225"/>
    </location>
    <ligand>
        <name>NADP(+)</name>
        <dbReference type="ChEBI" id="CHEBI:58349"/>
    </ligand>
</feature>
<reference evidence="12 13" key="1">
    <citation type="journal article" date="2016" name="Nat. Commun.">
        <title>Thousands of microbial genomes shed light on interconnected biogeochemical processes in an aquifer system.</title>
        <authorList>
            <person name="Anantharaman K."/>
            <person name="Brown C.T."/>
            <person name="Hug L.A."/>
            <person name="Sharon I."/>
            <person name="Castelle C.J."/>
            <person name="Probst A.J."/>
            <person name="Thomas B.C."/>
            <person name="Singh A."/>
            <person name="Wilkins M.J."/>
            <person name="Karaoz U."/>
            <person name="Brodie E.L."/>
            <person name="Williams K.H."/>
            <person name="Hubbard S.S."/>
            <person name="Banfield J.F."/>
        </authorList>
    </citation>
    <scope>NUCLEOTIDE SEQUENCE [LARGE SCALE GENOMIC DNA]</scope>
</reference>
<keyword evidence="2 9" id="KW-0554">One-carbon metabolism</keyword>